<keyword evidence="8" id="KW-1185">Reference proteome</keyword>
<dbReference type="PANTHER" id="PTHR47947:SF49">
    <property type="entry name" value="CYTOCHROME P450 FAMILY PROTEIN"/>
    <property type="match status" value="1"/>
</dbReference>
<dbReference type="InterPro" id="IPR050651">
    <property type="entry name" value="Plant_Cytochrome_P450_Monoox"/>
</dbReference>
<keyword evidence="2 6" id="KW-0479">Metal-binding</keyword>
<dbReference type="PRINTS" id="PR00463">
    <property type="entry name" value="EP450I"/>
</dbReference>
<keyword evidence="5 6" id="KW-0503">Monooxygenase</keyword>
<dbReference type="EMBL" id="JASCZI010211565">
    <property type="protein sequence ID" value="MED6194488.1"/>
    <property type="molecule type" value="Genomic_DNA"/>
</dbReference>
<dbReference type="InterPro" id="IPR017972">
    <property type="entry name" value="Cyt_P450_CS"/>
</dbReference>
<dbReference type="PROSITE" id="PS00086">
    <property type="entry name" value="CYTOCHROME_P450"/>
    <property type="match status" value="1"/>
</dbReference>
<comment type="similarity">
    <text evidence="6">Belongs to the cytochrome P450 family.</text>
</comment>
<protein>
    <submittedName>
        <fullName evidence="7">Uncharacterized protein</fullName>
    </submittedName>
</protein>
<dbReference type="InterPro" id="IPR002401">
    <property type="entry name" value="Cyt_P450_E_grp-I"/>
</dbReference>
<organism evidence="7 8">
    <name type="scientific">Stylosanthes scabra</name>
    <dbReference type="NCBI Taxonomy" id="79078"/>
    <lineage>
        <taxon>Eukaryota</taxon>
        <taxon>Viridiplantae</taxon>
        <taxon>Streptophyta</taxon>
        <taxon>Embryophyta</taxon>
        <taxon>Tracheophyta</taxon>
        <taxon>Spermatophyta</taxon>
        <taxon>Magnoliopsida</taxon>
        <taxon>eudicotyledons</taxon>
        <taxon>Gunneridae</taxon>
        <taxon>Pentapetalae</taxon>
        <taxon>rosids</taxon>
        <taxon>fabids</taxon>
        <taxon>Fabales</taxon>
        <taxon>Fabaceae</taxon>
        <taxon>Papilionoideae</taxon>
        <taxon>50 kb inversion clade</taxon>
        <taxon>dalbergioids sensu lato</taxon>
        <taxon>Dalbergieae</taxon>
        <taxon>Pterocarpus clade</taxon>
        <taxon>Stylosanthes</taxon>
    </lineage>
</organism>
<evidence type="ECO:0000256" key="5">
    <source>
        <dbReference type="ARBA" id="ARBA00023033"/>
    </source>
</evidence>
<dbReference type="Pfam" id="PF00067">
    <property type="entry name" value="p450"/>
    <property type="match status" value="1"/>
</dbReference>
<dbReference type="PRINTS" id="PR00385">
    <property type="entry name" value="P450"/>
</dbReference>
<keyword evidence="3 6" id="KW-0560">Oxidoreductase</keyword>
<dbReference type="Gene3D" id="1.10.630.10">
    <property type="entry name" value="Cytochrome P450"/>
    <property type="match status" value="1"/>
</dbReference>
<keyword evidence="4 6" id="KW-0408">Iron</keyword>
<keyword evidence="1 6" id="KW-0349">Heme</keyword>
<evidence type="ECO:0000256" key="1">
    <source>
        <dbReference type="ARBA" id="ARBA00022617"/>
    </source>
</evidence>
<comment type="caution">
    <text evidence="7">The sequence shown here is derived from an EMBL/GenBank/DDBJ whole genome shotgun (WGS) entry which is preliminary data.</text>
</comment>
<evidence type="ECO:0000313" key="8">
    <source>
        <dbReference type="Proteomes" id="UP001341840"/>
    </source>
</evidence>
<reference evidence="7 8" key="1">
    <citation type="journal article" date="2023" name="Plants (Basel)">
        <title>Bridging the Gap: Combining Genomics and Transcriptomics Approaches to Understand Stylosanthes scabra, an Orphan Legume from the Brazilian Caatinga.</title>
        <authorList>
            <person name="Ferreira-Neto J.R.C."/>
            <person name="da Silva M.D."/>
            <person name="Binneck E."/>
            <person name="de Melo N.F."/>
            <person name="da Silva R.H."/>
            <person name="de Melo A.L.T.M."/>
            <person name="Pandolfi V."/>
            <person name="Bustamante F.O."/>
            <person name="Brasileiro-Vidal A.C."/>
            <person name="Benko-Iseppon A.M."/>
        </authorList>
    </citation>
    <scope>NUCLEOTIDE SEQUENCE [LARGE SCALE GENOMIC DNA]</scope>
    <source>
        <tissue evidence="7">Leaves</tissue>
    </source>
</reference>
<dbReference type="InterPro" id="IPR036396">
    <property type="entry name" value="Cyt_P450_sf"/>
</dbReference>
<evidence type="ECO:0000256" key="3">
    <source>
        <dbReference type="ARBA" id="ARBA00023002"/>
    </source>
</evidence>
<proteinExistence type="inferred from homology"/>
<dbReference type="SUPFAM" id="SSF48264">
    <property type="entry name" value="Cytochrome P450"/>
    <property type="match status" value="1"/>
</dbReference>
<evidence type="ECO:0000256" key="2">
    <source>
        <dbReference type="ARBA" id="ARBA00022723"/>
    </source>
</evidence>
<evidence type="ECO:0000256" key="4">
    <source>
        <dbReference type="ARBA" id="ARBA00023004"/>
    </source>
</evidence>
<accession>A0ABU6XC09</accession>
<name>A0ABU6XC09_9FABA</name>
<dbReference type="InterPro" id="IPR001128">
    <property type="entry name" value="Cyt_P450"/>
</dbReference>
<gene>
    <name evidence="7" type="ORF">PIB30_029008</name>
</gene>
<dbReference type="Proteomes" id="UP001341840">
    <property type="component" value="Unassembled WGS sequence"/>
</dbReference>
<sequence>MIVGKRLCEVKAKKCLKVFTNYTHVLEELTVGDAIPFLRWLDLGGHKKVLREVSKEVDKILNEWLDEHRKKMDYEDGKEATSYEQDFIDAMLSSLSHGKIDGFDADTICKATISSVFVGAIDTTPATLTWAMCLLLRNPSVLEKAKEELDKKIGKERCINELDINQLVYIQAIVKETLRLYPSVPFPPRKFAENINLGGYNIEKGTILFTNVWKINTDSSVWPDCLEFKPERFLTTHKDVDFRGQHFDFLPFGSGRRMCPGISFGIQIIYFILASFLHSFEISSMEHVDMTGIQGGVYAKATPLKVMIKPRLSPNCYETV</sequence>
<dbReference type="PANTHER" id="PTHR47947">
    <property type="entry name" value="CYTOCHROME P450 82C3-RELATED"/>
    <property type="match status" value="1"/>
</dbReference>
<evidence type="ECO:0000313" key="7">
    <source>
        <dbReference type="EMBL" id="MED6194488.1"/>
    </source>
</evidence>
<evidence type="ECO:0000256" key="6">
    <source>
        <dbReference type="RuleBase" id="RU000461"/>
    </source>
</evidence>